<keyword evidence="4" id="KW-1185">Reference proteome</keyword>
<feature type="compositionally biased region" description="Low complexity" evidence="1">
    <location>
        <begin position="43"/>
        <end position="62"/>
    </location>
</feature>
<evidence type="ECO:0000313" key="4">
    <source>
        <dbReference type="Proteomes" id="UP001230685"/>
    </source>
</evidence>
<feature type="signal peptide" evidence="2">
    <location>
        <begin position="1"/>
        <end position="24"/>
    </location>
</feature>
<feature type="chain" id="PRO_5046784340" evidence="2">
    <location>
        <begin position="25"/>
        <end position="591"/>
    </location>
</feature>
<gene>
    <name evidence="3" type="ORF">Q5H91_04735</name>
</gene>
<protein>
    <submittedName>
        <fullName evidence="3">Uncharacterized protein</fullName>
    </submittedName>
</protein>
<feature type="compositionally biased region" description="Pro residues" evidence="1">
    <location>
        <begin position="78"/>
        <end position="94"/>
    </location>
</feature>
<proteinExistence type="predicted"/>
<dbReference type="RefSeq" id="WP_305172065.1">
    <property type="nucleotide sequence ID" value="NZ_JAUUDS010000001.1"/>
</dbReference>
<accession>A0ABT9EHR9</accession>
<dbReference type="EMBL" id="JAUUDS010000001">
    <property type="protein sequence ID" value="MDP1026508.1"/>
    <property type="molecule type" value="Genomic_DNA"/>
</dbReference>
<name>A0ABT9EHR9_9SPHN</name>
<reference evidence="3 4" key="1">
    <citation type="submission" date="2023-07" db="EMBL/GenBank/DDBJ databases">
        <authorList>
            <person name="Kim M.K."/>
        </authorList>
    </citation>
    <scope>NUCLEOTIDE SEQUENCE [LARGE SCALE GENOMIC DNA]</scope>
    <source>
        <strain evidence="3 4">KR1UV-12</strain>
    </source>
</reference>
<evidence type="ECO:0000256" key="1">
    <source>
        <dbReference type="SAM" id="MobiDB-lite"/>
    </source>
</evidence>
<sequence length="591" mass="60901">MRTSNRALLAAALGALVIGGAGLAQDRPESILPPGFGEPAPAPRATATPTVPRPGGTATPRPLATPDATGAVVQPLPTDTPSPLPTPSATPSPVDPATLAAYEMPASARRSLSDVGVGRGIAPDAFGRADGIYVEQLMRRMAAPLPSRWLSIALRRALVGQLDTPRHLNGADFAAERAWLLLRMGESVAARAVVQQVDNGNYTPKLYQVALNAMLAAGDPAGLCPLADAGLATTGEGAWALARPVCTALAGDGAAARAAFAAVRRRRVGTGFDQHLAEKVMGAAGQGRQAVTIEWTDADRLTPWRFGLATATGVAIPDDFYTAVGPQVRSWQALSPSVPVKDRVAIAEQAAAQGVFSNIALVDLYGAVAMADDAPAAAASTAADLRTAYTDPDPAARLTALRQIWGNDPGYGRLILTARAAVRQPAGPNNADADRLIAAMLSAGLDRTAQRWAGVVPAGGQAWALLALSDPDGGRRYAASDVDGYGGGAVRQRLLFAGLAGLGRMPQIEVERAAESLGVPIGRQDSWTRALDRAVADEQPGTVLLLAGIGMQTGAWRGVPPAALFRIVAALRAVGLEGEARMIAAEAVARA</sequence>
<feature type="region of interest" description="Disordered" evidence="1">
    <location>
        <begin position="25"/>
        <end position="96"/>
    </location>
</feature>
<evidence type="ECO:0000313" key="3">
    <source>
        <dbReference type="EMBL" id="MDP1026508.1"/>
    </source>
</evidence>
<dbReference type="Proteomes" id="UP001230685">
    <property type="component" value="Unassembled WGS sequence"/>
</dbReference>
<comment type="caution">
    <text evidence="3">The sequence shown here is derived from an EMBL/GenBank/DDBJ whole genome shotgun (WGS) entry which is preliminary data.</text>
</comment>
<keyword evidence="2" id="KW-0732">Signal</keyword>
<organism evidence="3 4">
    <name type="scientific">Sphingomonas aurea</name>
    <dbReference type="NCBI Taxonomy" id="3063994"/>
    <lineage>
        <taxon>Bacteria</taxon>
        <taxon>Pseudomonadati</taxon>
        <taxon>Pseudomonadota</taxon>
        <taxon>Alphaproteobacteria</taxon>
        <taxon>Sphingomonadales</taxon>
        <taxon>Sphingomonadaceae</taxon>
        <taxon>Sphingomonas</taxon>
    </lineage>
</organism>
<evidence type="ECO:0000256" key="2">
    <source>
        <dbReference type="SAM" id="SignalP"/>
    </source>
</evidence>